<keyword evidence="3" id="KW-1185">Reference proteome</keyword>
<name>A0A0C2JXI0_THEKT</name>
<accession>A0A0C2JXI0</accession>
<evidence type="ECO:0000313" key="3">
    <source>
        <dbReference type="Proteomes" id="UP000031668"/>
    </source>
</evidence>
<evidence type="ECO:0000313" key="2">
    <source>
        <dbReference type="EMBL" id="KII74188.1"/>
    </source>
</evidence>
<keyword evidence="1" id="KW-0732">Signal</keyword>
<evidence type="ECO:0000256" key="1">
    <source>
        <dbReference type="SAM" id="SignalP"/>
    </source>
</evidence>
<organism evidence="2 3">
    <name type="scientific">Thelohanellus kitauei</name>
    <name type="common">Myxosporean</name>
    <dbReference type="NCBI Taxonomy" id="669202"/>
    <lineage>
        <taxon>Eukaryota</taxon>
        <taxon>Metazoa</taxon>
        <taxon>Cnidaria</taxon>
        <taxon>Myxozoa</taxon>
        <taxon>Myxosporea</taxon>
        <taxon>Bivalvulida</taxon>
        <taxon>Platysporina</taxon>
        <taxon>Myxobolidae</taxon>
        <taxon>Thelohanellus</taxon>
    </lineage>
</organism>
<sequence>MKSYCKFLLFVLISFWVSSTSELSGSQEEKLTKRCLKKTAGQFLTHCLFAKISIFVLNLGKNGLPTLENFKEKCLKLYTPRKDETEKRIEKKAEDIYSCYSFLKDEIKPLYEESNIKILLGPEISTIMGEFEKNPKLKPDKLRPFIKERMDPVNYKLALRYGLIQ</sequence>
<dbReference type="AlphaFoldDB" id="A0A0C2JXI0"/>
<gene>
    <name evidence="2" type="ORF">RF11_00562</name>
</gene>
<feature type="chain" id="PRO_5002151237" evidence="1">
    <location>
        <begin position="22"/>
        <end position="165"/>
    </location>
</feature>
<proteinExistence type="predicted"/>
<reference evidence="2 3" key="1">
    <citation type="journal article" date="2014" name="Genome Biol. Evol.">
        <title>The genome of the myxosporean Thelohanellus kitauei shows adaptations to nutrient acquisition within its fish host.</title>
        <authorList>
            <person name="Yang Y."/>
            <person name="Xiong J."/>
            <person name="Zhou Z."/>
            <person name="Huo F."/>
            <person name="Miao W."/>
            <person name="Ran C."/>
            <person name="Liu Y."/>
            <person name="Zhang J."/>
            <person name="Feng J."/>
            <person name="Wang M."/>
            <person name="Wang M."/>
            <person name="Wang L."/>
            <person name="Yao B."/>
        </authorList>
    </citation>
    <scope>NUCLEOTIDE SEQUENCE [LARGE SCALE GENOMIC DNA]</scope>
    <source>
        <strain evidence="2">Wuqing</strain>
    </source>
</reference>
<comment type="caution">
    <text evidence="2">The sequence shown here is derived from an EMBL/GenBank/DDBJ whole genome shotgun (WGS) entry which is preliminary data.</text>
</comment>
<protein>
    <submittedName>
        <fullName evidence="2">Uncharacterized protein</fullName>
    </submittedName>
</protein>
<feature type="signal peptide" evidence="1">
    <location>
        <begin position="1"/>
        <end position="21"/>
    </location>
</feature>
<dbReference type="EMBL" id="JWZT01000510">
    <property type="protein sequence ID" value="KII74188.1"/>
    <property type="molecule type" value="Genomic_DNA"/>
</dbReference>
<dbReference type="Proteomes" id="UP000031668">
    <property type="component" value="Unassembled WGS sequence"/>
</dbReference>